<dbReference type="Pfam" id="PF10544">
    <property type="entry name" value="T5orf172"/>
    <property type="match status" value="1"/>
</dbReference>
<accession>A0A7G9T8G7</accession>
<dbReference type="EMBL" id="CP060731">
    <property type="protein sequence ID" value="QNN76392.1"/>
    <property type="molecule type" value="Genomic_DNA"/>
</dbReference>
<name>A0A7G9T8G7_PSEMX</name>
<dbReference type="GeneID" id="81471403"/>
<sequence length="208" mass="22660">MAGGRRVVPVEGVGTGASGRAFLYVLPCAYEDHAKLGIATDPLRRMQAFSPRYYAFFDLDRGWLAEAASVREARSWETRLKRDLRLHAAPPPLIVPARAAGRTEWFRGAETALRAARTALEDAGFAVHPLRGWVAERLAAQSEHLGAGEQAAIARYGPVDGWPLARSGTPWAVLRDALDAYRVLDVPLDDAVSPALRAWHARNSLSPG</sequence>
<evidence type="ECO:0000259" key="1">
    <source>
        <dbReference type="Pfam" id="PF10544"/>
    </source>
</evidence>
<protein>
    <submittedName>
        <fullName evidence="2">GIY-YIG nuclease family protein</fullName>
    </submittedName>
</protein>
<proteinExistence type="predicted"/>
<gene>
    <name evidence="2" type="ORF">IAE60_10510</name>
</gene>
<feature type="domain" description="Bacteriophage T5 Orf172 DNA-binding" evidence="1">
    <location>
        <begin position="22"/>
        <end position="117"/>
    </location>
</feature>
<organism evidence="2 3">
    <name type="scientific">Pseudoxanthomonas mexicana</name>
    <dbReference type="NCBI Taxonomy" id="128785"/>
    <lineage>
        <taxon>Bacteria</taxon>
        <taxon>Pseudomonadati</taxon>
        <taxon>Pseudomonadota</taxon>
        <taxon>Gammaproteobacteria</taxon>
        <taxon>Lysobacterales</taxon>
        <taxon>Lysobacteraceae</taxon>
        <taxon>Pseudoxanthomonas</taxon>
    </lineage>
</organism>
<dbReference type="Proteomes" id="UP000515838">
    <property type="component" value="Chromosome"/>
</dbReference>
<dbReference type="RefSeq" id="WP_187572199.1">
    <property type="nucleotide sequence ID" value="NZ_CP060731.1"/>
</dbReference>
<dbReference type="InterPro" id="IPR018306">
    <property type="entry name" value="Phage_T5_Orf172_DNA-bd"/>
</dbReference>
<evidence type="ECO:0000313" key="2">
    <source>
        <dbReference type="EMBL" id="QNN76392.1"/>
    </source>
</evidence>
<evidence type="ECO:0000313" key="3">
    <source>
        <dbReference type="Proteomes" id="UP000515838"/>
    </source>
</evidence>
<reference evidence="2 3" key="1">
    <citation type="submission" date="2020-08" db="EMBL/GenBank/DDBJ databases">
        <title>Streptomycin Non-resistant strain, P. mexicana.</title>
        <authorList>
            <person name="Ganesh-Kumar S."/>
            <person name="Zhe T."/>
            <person name="Yu Z."/>
            <person name="Min Y."/>
        </authorList>
    </citation>
    <scope>NUCLEOTIDE SEQUENCE [LARGE SCALE GENOMIC DNA]</scope>
    <source>
        <strain evidence="2 3">GTZY2</strain>
    </source>
</reference>
<dbReference type="AlphaFoldDB" id="A0A7G9T8G7"/>